<dbReference type="InterPro" id="IPR050063">
    <property type="entry name" value="Ribosomal_protein_uL29"/>
</dbReference>
<evidence type="ECO:0000256" key="4">
    <source>
        <dbReference type="ARBA" id="ARBA00035204"/>
    </source>
</evidence>
<dbReference type="GO" id="GO:0003735">
    <property type="term" value="F:structural constituent of ribosome"/>
    <property type="evidence" value="ECO:0007669"/>
    <property type="project" value="InterPro"/>
</dbReference>
<dbReference type="CDD" id="cd00427">
    <property type="entry name" value="Ribosomal_L29_HIP"/>
    <property type="match status" value="1"/>
</dbReference>
<evidence type="ECO:0000256" key="2">
    <source>
        <dbReference type="ARBA" id="ARBA00022980"/>
    </source>
</evidence>
<protein>
    <recommendedName>
        <fullName evidence="4">Large ribosomal subunit protein uL29</fullName>
    </recommendedName>
    <alternativeName>
        <fullName evidence="5">50S ribosomal protein L29</fullName>
    </alternativeName>
</protein>
<dbReference type="InterPro" id="IPR018254">
    <property type="entry name" value="Ribosomal_uL29_CS"/>
</dbReference>
<organism evidence="6">
    <name type="scientific">hydrothermal vent metagenome</name>
    <dbReference type="NCBI Taxonomy" id="652676"/>
    <lineage>
        <taxon>unclassified sequences</taxon>
        <taxon>metagenomes</taxon>
        <taxon>ecological metagenomes</taxon>
    </lineage>
</organism>
<dbReference type="InterPro" id="IPR001854">
    <property type="entry name" value="Ribosomal_uL29"/>
</dbReference>
<sequence>MKIEEMRAATADELKSKVGELGKELFNLRLQHSTGQLENPIKLKMLRKDIARANTIISEKERDS</sequence>
<evidence type="ECO:0000256" key="5">
    <source>
        <dbReference type="ARBA" id="ARBA00035476"/>
    </source>
</evidence>
<reference evidence="6" key="1">
    <citation type="submission" date="2018-06" db="EMBL/GenBank/DDBJ databases">
        <authorList>
            <person name="Zhirakovskaya E."/>
        </authorList>
    </citation>
    <scope>NUCLEOTIDE SEQUENCE</scope>
</reference>
<name>A0A3B0V978_9ZZZZ</name>
<dbReference type="PANTHER" id="PTHR10916:SF0">
    <property type="entry name" value="LARGE RIBOSOMAL SUBUNIT PROTEIN UL29C"/>
    <property type="match status" value="1"/>
</dbReference>
<proteinExistence type="inferred from homology"/>
<comment type="similarity">
    <text evidence="1">Belongs to the universal ribosomal protein uL29 family.</text>
</comment>
<dbReference type="GO" id="GO:0022625">
    <property type="term" value="C:cytosolic large ribosomal subunit"/>
    <property type="evidence" value="ECO:0007669"/>
    <property type="project" value="TreeGrafter"/>
</dbReference>
<dbReference type="SUPFAM" id="SSF46561">
    <property type="entry name" value="Ribosomal protein L29 (L29p)"/>
    <property type="match status" value="1"/>
</dbReference>
<dbReference type="EMBL" id="UOEZ01000047">
    <property type="protein sequence ID" value="VAW36873.1"/>
    <property type="molecule type" value="Genomic_DNA"/>
</dbReference>
<dbReference type="FunFam" id="1.10.287.310:FF:000001">
    <property type="entry name" value="50S ribosomal protein L29"/>
    <property type="match status" value="1"/>
</dbReference>
<dbReference type="PANTHER" id="PTHR10916">
    <property type="entry name" value="60S RIBOSOMAL PROTEIN L35/50S RIBOSOMAL PROTEIN L29"/>
    <property type="match status" value="1"/>
</dbReference>
<evidence type="ECO:0000256" key="3">
    <source>
        <dbReference type="ARBA" id="ARBA00023274"/>
    </source>
</evidence>
<dbReference type="AlphaFoldDB" id="A0A3B0V978"/>
<dbReference type="Gene3D" id="1.10.287.310">
    <property type="match status" value="1"/>
</dbReference>
<dbReference type="InterPro" id="IPR036049">
    <property type="entry name" value="Ribosomal_uL29_sf"/>
</dbReference>
<dbReference type="HAMAP" id="MF_00374">
    <property type="entry name" value="Ribosomal_uL29"/>
    <property type="match status" value="1"/>
</dbReference>
<dbReference type="Pfam" id="PF00831">
    <property type="entry name" value="Ribosomal_L29"/>
    <property type="match status" value="1"/>
</dbReference>
<keyword evidence="3" id="KW-0687">Ribonucleoprotein</keyword>
<dbReference type="GO" id="GO:0006412">
    <property type="term" value="P:translation"/>
    <property type="evidence" value="ECO:0007669"/>
    <property type="project" value="InterPro"/>
</dbReference>
<keyword evidence="2 6" id="KW-0689">Ribosomal protein</keyword>
<evidence type="ECO:0000313" key="6">
    <source>
        <dbReference type="EMBL" id="VAW36873.1"/>
    </source>
</evidence>
<dbReference type="NCBIfam" id="TIGR00012">
    <property type="entry name" value="L29"/>
    <property type="match status" value="1"/>
</dbReference>
<accession>A0A3B0V978</accession>
<dbReference type="PROSITE" id="PS00579">
    <property type="entry name" value="RIBOSOMAL_L29"/>
    <property type="match status" value="1"/>
</dbReference>
<gene>
    <name evidence="6" type="ORF">MNBD_DELTA02-933</name>
</gene>
<evidence type="ECO:0000256" key="1">
    <source>
        <dbReference type="ARBA" id="ARBA00009254"/>
    </source>
</evidence>